<organism evidence="1">
    <name type="scientific">hydrothermal vent metagenome</name>
    <dbReference type="NCBI Taxonomy" id="652676"/>
    <lineage>
        <taxon>unclassified sequences</taxon>
        <taxon>metagenomes</taxon>
        <taxon>ecological metagenomes</taxon>
    </lineage>
</organism>
<gene>
    <name evidence="1" type="ORF">MNB_SUP05-SYMBIONT-5-1431</name>
</gene>
<protein>
    <submittedName>
        <fullName evidence="1">Uncharacterized protein</fullName>
    </submittedName>
</protein>
<reference evidence="1" key="1">
    <citation type="submission" date="2016-10" db="EMBL/GenBank/DDBJ databases">
        <authorList>
            <person name="de Groot N.N."/>
        </authorList>
    </citation>
    <scope>NUCLEOTIDE SEQUENCE</scope>
</reference>
<evidence type="ECO:0000313" key="1">
    <source>
        <dbReference type="EMBL" id="SFV89277.1"/>
    </source>
</evidence>
<dbReference type="AlphaFoldDB" id="A0A1W1E5Z8"/>
<name>A0A1W1E5Z8_9ZZZZ</name>
<dbReference type="EMBL" id="FPHZ01000218">
    <property type="protein sequence ID" value="SFV89277.1"/>
    <property type="molecule type" value="Genomic_DNA"/>
</dbReference>
<accession>A0A1W1E5Z8</accession>
<sequence length="49" mass="5654">MKIKVNFVDLLFFPLLRPLHKIGMIRKIQSLPLKGELKRMISTFGLGSQ</sequence>
<proteinExistence type="predicted"/>